<accession>A0ACB7T965</accession>
<reference evidence="1" key="1">
    <citation type="submission" date="2020-05" db="EMBL/GenBank/DDBJ databases">
        <title>Large-scale comparative analyses of tick genomes elucidate their genetic diversity and vector capacities.</title>
        <authorList>
            <person name="Jia N."/>
            <person name="Wang J."/>
            <person name="Shi W."/>
            <person name="Du L."/>
            <person name="Sun Y."/>
            <person name="Zhan W."/>
            <person name="Jiang J."/>
            <person name="Wang Q."/>
            <person name="Zhang B."/>
            <person name="Ji P."/>
            <person name="Sakyi L.B."/>
            <person name="Cui X."/>
            <person name="Yuan T."/>
            <person name="Jiang B."/>
            <person name="Yang W."/>
            <person name="Lam T.T.-Y."/>
            <person name="Chang Q."/>
            <person name="Ding S."/>
            <person name="Wang X."/>
            <person name="Zhu J."/>
            <person name="Ruan X."/>
            <person name="Zhao L."/>
            <person name="Wei J."/>
            <person name="Que T."/>
            <person name="Du C."/>
            <person name="Cheng J."/>
            <person name="Dai P."/>
            <person name="Han X."/>
            <person name="Huang E."/>
            <person name="Gao Y."/>
            <person name="Liu J."/>
            <person name="Shao H."/>
            <person name="Ye R."/>
            <person name="Li L."/>
            <person name="Wei W."/>
            <person name="Wang X."/>
            <person name="Wang C."/>
            <person name="Yang T."/>
            <person name="Huo Q."/>
            <person name="Li W."/>
            <person name="Guo W."/>
            <person name="Chen H."/>
            <person name="Zhou L."/>
            <person name="Ni X."/>
            <person name="Tian J."/>
            <person name="Zhou Y."/>
            <person name="Sheng Y."/>
            <person name="Liu T."/>
            <person name="Pan Y."/>
            <person name="Xia L."/>
            <person name="Li J."/>
            <person name="Zhao F."/>
            <person name="Cao W."/>
        </authorList>
    </citation>
    <scope>NUCLEOTIDE SEQUENCE</scope>
    <source>
        <strain evidence="1">Hyas-2018</strain>
    </source>
</reference>
<dbReference type="Proteomes" id="UP000821845">
    <property type="component" value="Chromosome 10"/>
</dbReference>
<comment type="caution">
    <text evidence="1">The sequence shown here is derived from an EMBL/GenBank/DDBJ whole genome shotgun (WGS) entry which is preliminary data.</text>
</comment>
<protein>
    <submittedName>
        <fullName evidence="1">Uncharacterized protein</fullName>
    </submittedName>
</protein>
<proteinExistence type="predicted"/>
<evidence type="ECO:0000313" key="1">
    <source>
        <dbReference type="EMBL" id="KAH6942544.1"/>
    </source>
</evidence>
<name>A0ACB7T965_HYAAI</name>
<dbReference type="EMBL" id="CM023490">
    <property type="protein sequence ID" value="KAH6942544.1"/>
    <property type="molecule type" value="Genomic_DNA"/>
</dbReference>
<organism evidence="1 2">
    <name type="scientific">Hyalomma asiaticum</name>
    <name type="common">Tick</name>
    <dbReference type="NCBI Taxonomy" id="266040"/>
    <lineage>
        <taxon>Eukaryota</taxon>
        <taxon>Metazoa</taxon>
        <taxon>Ecdysozoa</taxon>
        <taxon>Arthropoda</taxon>
        <taxon>Chelicerata</taxon>
        <taxon>Arachnida</taxon>
        <taxon>Acari</taxon>
        <taxon>Parasitiformes</taxon>
        <taxon>Ixodida</taxon>
        <taxon>Ixodoidea</taxon>
        <taxon>Ixodidae</taxon>
        <taxon>Hyalomminae</taxon>
        <taxon>Hyalomma</taxon>
    </lineage>
</organism>
<keyword evidence="2" id="KW-1185">Reference proteome</keyword>
<evidence type="ECO:0000313" key="2">
    <source>
        <dbReference type="Proteomes" id="UP000821845"/>
    </source>
</evidence>
<sequence>MGEIIAKNSCKRIRCDGGYVQIVDGYRDSNQSNRDAPGFHCGEIDSPKTFISETPHVKIVFHADAYGPDMYMHFDASVKQQGEVSSRLVPLLWKKESGHAIYVET</sequence>
<gene>
    <name evidence="1" type="ORF">HPB50_007845</name>
</gene>